<dbReference type="RefSeq" id="WP_370442323.1">
    <property type="nucleotide sequence ID" value="NZ_JBGFTU010000018.1"/>
</dbReference>
<organism evidence="3 4">
    <name type="scientific">Kineococcus halophytocola</name>
    <dbReference type="NCBI Taxonomy" id="3234027"/>
    <lineage>
        <taxon>Bacteria</taxon>
        <taxon>Bacillati</taxon>
        <taxon>Actinomycetota</taxon>
        <taxon>Actinomycetes</taxon>
        <taxon>Kineosporiales</taxon>
        <taxon>Kineosporiaceae</taxon>
        <taxon>Kineococcus</taxon>
    </lineage>
</organism>
<dbReference type="EMBL" id="JBGFTU010000018">
    <property type="protein sequence ID" value="MEZ0166099.1"/>
    <property type="molecule type" value="Genomic_DNA"/>
</dbReference>
<evidence type="ECO:0000259" key="2">
    <source>
        <dbReference type="Pfam" id="PF13581"/>
    </source>
</evidence>
<evidence type="ECO:0000256" key="1">
    <source>
        <dbReference type="ARBA" id="ARBA00022527"/>
    </source>
</evidence>
<dbReference type="GO" id="GO:0005524">
    <property type="term" value="F:ATP binding"/>
    <property type="evidence" value="ECO:0007669"/>
    <property type="project" value="UniProtKB-KW"/>
</dbReference>
<keyword evidence="1" id="KW-0723">Serine/threonine-protein kinase</keyword>
<dbReference type="SUPFAM" id="SSF55874">
    <property type="entry name" value="ATPase domain of HSP90 chaperone/DNA topoisomerase II/histidine kinase"/>
    <property type="match status" value="1"/>
</dbReference>
<name>A0ABV4H4T1_9ACTN</name>
<proteinExistence type="predicted"/>
<keyword evidence="4" id="KW-1185">Reference proteome</keyword>
<reference evidence="3 4" key="1">
    <citation type="submission" date="2024-07" db="EMBL/GenBank/DDBJ databases">
        <authorList>
            <person name="Thanompreechachai J."/>
            <person name="Duangmal K."/>
        </authorList>
    </citation>
    <scope>NUCLEOTIDE SEQUENCE [LARGE SCALE GENOMIC DNA]</scope>
    <source>
        <strain evidence="3 4">LSe6-4</strain>
    </source>
</reference>
<dbReference type="Gene3D" id="3.30.565.10">
    <property type="entry name" value="Histidine kinase-like ATPase, C-terminal domain"/>
    <property type="match status" value="1"/>
</dbReference>
<keyword evidence="3" id="KW-0547">Nucleotide-binding</keyword>
<dbReference type="InterPro" id="IPR003594">
    <property type="entry name" value="HATPase_dom"/>
</dbReference>
<dbReference type="CDD" id="cd16936">
    <property type="entry name" value="HATPase_RsbW-like"/>
    <property type="match status" value="1"/>
</dbReference>
<keyword evidence="1" id="KW-0418">Kinase</keyword>
<evidence type="ECO:0000313" key="3">
    <source>
        <dbReference type="EMBL" id="MEZ0166099.1"/>
    </source>
</evidence>
<dbReference type="InterPro" id="IPR050267">
    <property type="entry name" value="Anti-sigma-factor_SerPK"/>
</dbReference>
<dbReference type="PANTHER" id="PTHR35526">
    <property type="entry name" value="ANTI-SIGMA-F FACTOR RSBW-RELATED"/>
    <property type="match status" value="1"/>
</dbReference>
<keyword evidence="3" id="KW-0067">ATP-binding</keyword>
<dbReference type="Proteomes" id="UP001565927">
    <property type="component" value="Unassembled WGS sequence"/>
</dbReference>
<sequence>MCQSTPPADLVLVMDATAGRHARRFLDEHWCDVHARDLRPQGDLVVTELVTNAVRHGAPPAVLALECQGRDGVSMRVSDAGPDAPELREAGPEALGGRGIALVDVLSAQWGVEAGPDGKTVWSRLVGQVPAG</sequence>
<feature type="domain" description="Histidine kinase/HSP90-like ATPase" evidence="2">
    <location>
        <begin position="21"/>
        <end position="122"/>
    </location>
</feature>
<dbReference type="InterPro" id="IPR036890">
    <property type="entry name" value="HATPase_C_sf"/>
</dbReference>
<comment type="caution">
    <text evidence="3">The sequence shown here is derived from an EMBL/GenBank/DDBJ whole genome shotgun (WGS) entry which is preliminary data.</text>
</comment>
<keyword evidence="1" id="KW-0808">Transferase</keyword>
<dbReference type="Pfam" id="PF13581">
    <property type="entry name" value="HATPase_c_2"/>
    <property type="match status" value="1"/>
</dbReference>
<dbReference type="PANTHER" id="PTHR35526:SF3">
    <property type="entry name" value="ANTI-SIGMA-F FACTOR RSBW"/>
    <property type="match status" value="1"/>
</dbReference>
<evidence type="ECO:0000313" key="4">
    <source>
        <dbReference type="Proteomes" id="UP001565927"/>
    </source>
</evidence>
<accession>A0ABV4H4T1</accession>
<gene>
    <name evidence="3" type="ORF">AB2L27_15175</name>
</gene>
<protein>
    <submittedName>
        <fullName evidence="3">ATP-binding protein</fullName>
    </submittedName>
</protein>